<organism evidence="10 11">
    <name type="scientific">Setaria digitata</name>
    <dbReference type="NCBI Taxonomy" id="48799"/>
    <lineage>
        <taxon>Eukaryota</taxon>
        <taxon>Metazoa</taxon>
        <taxon>Ecdysozoa</taxon>
        <taxon>Nematoda</taxon>
        <taxon>Chromadorea</taxon>
        <taxon>Rhabditida</taxon>
        <taxon>Spirurina</taxon>
        <taxon>Spiruromorpha</taxon>
        <taxon>Filarioidea</taxon>
        <taxon>Setariidae</taxon>
        <taxon>Setaria</taxon>
    </lineage>
</organism>
<dbReference type="PANTHER" id="PTHR13220:SF11">
    <property type="entry name" value="TIMELESS-INTERACTING PROTEIN"/>
    <property type="match status" value="1"/>
</dbReference>
<dbReference type="Proteomes" id="UP000887581">
    <property type="component" value="Unplaced"/>
</dbReference>
<dbReference type="AlphaFoldDB" id="A0A915PZX8"/>
<evidence type="ECO:0000256" key="5">
    <source>
        <dbReference type="ARBA" id="ARBA00023306"/>
    </source>
</evidence>
<name>A0A915PZX8_9BILA</name>
<dbReference type="InterPro" id="IPR012923">
    <property type="entry name" value="Csm3"/>
</dbReference>
<evidence type="ECO:0000256" key="7">
    <source>
        <dbReference type="SAM" id="Coils"/>
    </source>
</evidence>
<accession>A0A915PZX8</accession>
<protein>
    <recommendedName>
        <fullName evidence="6">TIMELESS-interacting protein</fullName>
    </recommendedName>
</protein>
<sequence>MDNEDDFEAAFVENESEQADKDAAPSDEQILNDLLKKDKKKIHRPRLVQHAKFRDIELCGPNGFLELKRMFDGYAPTNKNPYDDLLIMMNRIEHWGHRLCPKMRFENFVARVESLGDKRLVKTMLTKMRLDMPLTDEDFLSNKENRQTAQLSDNGENDTDALGDDSDLFEIFGNLRGLPQASSSSELSVRPKLSEEQIKRIEQNKLRAQKLRAEREKRMNQANDLDTVTMKADGPSCEQAASNISVTSKSLVTENESSGKLEELGDSMMDDNEALDFIFSST</sequence>
<proteinExistence type="inferred from homology"/>
<dbReference type="GO" id="GO:0003677">
    <property type="term" value="F:DNA binding"/>
    <property type="evidence" value="ECO:0007669"/>
    <property type="project" value="TreeGrafter"/>
</dbReference>
<keyword evidence="4 6" id="KW-0539">Nucleus</keyword>
<feature type="coiled-coil region" evidence="7">
    <location>
        <begin position="194"/>
        <end position="221"/>
    </location>
</feature>
<dbReference type="GO" id="GO:0031297">
    <property type="term" value="P:replication fork processing"/>
    <property type="evidence" value="ECO:0007669"/>
    <property type="project" value="UniProtKB-UniRule"/>
</dbReference>
<evidence type="ECO:0000256" key="4">
    <source>
        <dbReference type="ARBA" id="ARBA00023242"/>
    </source>
</evidence>
<dbReference type="GO" id="GO:0043111">
    <property type="term" value="P:replication fork arrest"/>
    <property type="evidence" value="ECO:0007669"/>
    <property type="project" value="TreeGrafter"/>
</dbReference>
<evidence type="ECO:0000313" key="11">
    <source>
        <dbReference type="WBParaSite" id="sdigi.contig501.g8697.t1"/>
    </source>
</evidence>
<dbReference type="PANTHER" id="PTHR13220">
    <property type="entry name" value="TIMELESS INTERACTING-RELATED"/>
    <property type="match status" value="1"/>
</dbReference>
<evidence type="ECO:0000313" key="10">
    <source>
        <dbReference type="Proteomes" id="UP000887581"/>
    </source>
</evidence>
<feature type="domain" description="Chromosome segregation in meiosis protein 3" evidence="9">
    <location>
        <begin position="53"/>
        <end position="132"/>
    </location>
</feature>
<dbReference type="InterPro" id="IPR040038">
    <property type="entry name" value="TIPIN/Csm3/Swi3"/>
</dbReference>
<comment type="similarity">
    <text evidence="2 6">Belongs to the CSM3 family.</text>
</comment>
<evidence type="ECO:0000256" key="8">
    <source>
        <dbReference type="SAM" id="MobiDB-lite"/>
    </source>
</evidence>
<keyword evidence="3 6" id="KW-0227">DNA damage</keyword>
<evidence type="ECO:0000256" key="1">
    <source>
        <dbReference type="ARBA" id="ARBA00004123"/>
    </source>
</evidence>
<dbReference type="Pfam" id="PF07962">
    <property type="entry name" value="Swi3"/>
    <property type="match status" value="1"/>
</dbReference>
<keyword evidence="10" id="KW-1185">Reference proteome</keyword>
<dbReference type="GO" id="GO:0000076">
    <property type="term" value="P:DNA replication checkpoint signaling"/>
    <property type="evidence" value="ECO:0007669"/>
    <property type="project" value="UniProtKB-UniRule"/>
</dbReference>
<feature type="region of interest" description="Disordered" evidence="8">
    <location>
        <begin position="1"/>
        <end position="27"/>
    </location>
</feature>
<dbReference type="GO" id="GO:0031298">
    <property type="term" value="C:replication fork protection complex"/>
    <property type="evidence" value="ECO:0007669"/>
    <property type="project" value="TreeGrafter"/>
</dbReference>
<evidence type="ECO:0000256" key="6">
    <source>
        <dbReference type="RuleBase" id="RU366049"/>
    </source>
</evidence>
<reference evidence="11" key="1">
    <citation type="submission" date="2022-11" db="UniProtKB">
        <authorList>
            <consortium name="WormBaseParasite"/>
        </authorList>
    </citation>
    <scope>IDENTIFICATION</scope>
</reference>
<keyword evidence="5 6" id="KW-0131">Cell cycle</keyword>
<comment type="function">
    <text evidence="6">Plays an important role in the control of DNA replication and the maintenance of replication fork stability.</text>
</comment>
<comment type="subcellular location">
    <subcellularLocation>
        <location evidence="1 6">Nucleus</location>
    </subcellularLocation>
</comment>
<dbReference type="WBParaSite" id="sdigi.contig501.g8697.t1">
    <property type="protein sequence ID" value="sdigi.contig501.g8697.t1"/>
    <property type="gene ID" value="sdigi.contig501.g8697"/>
</dbReference>
<keyword evidence="7" id="KW-0175">Coiled coil</keyword>
<evidence type="ECO:0000259" key="9">
    <source>
        <dbReference type="Pfam" id="PF07962"/>
    </source>
</evidence>
<dbReference type="GO" id="GO:0006974">
    <property type="term" value="P:DNA damage response"/>
    <property type="evidence" value="ECO:0007669"/>
    <property type="project" value="UniProtKB-KW"/>
</dbReference>
<evidence type="ECO:0000256" key="3">
    <source>
        <dbReference type="ARBA" id="ARBA00022763"/>
    </source>
</evidence>
<evidence type="ECO:0000256" key="2">
    <source>
        <dbReference type="ARBA" id="ARBA00006075"/>
    </source>
</evidence>